<name>A0A9X2K4R9_9ACTN</name>
<protein>
    <submittedName>
        <fullName evidence="1">Uncharacterized protein</fullName>
    </submittedName>
</protein>
<comment type="caution">
    <text evidence="1">The sequence shown here is derived from an EMBL/GenBank/DDBJ whole genome shotgun (WGS) entry which is preliminary data.</text>
</comment>
<sequence length="45" mass="5127">MYGIDLGEPGVLRTRSWRWLRTRLHGLLTCDSRLACALDPGEGRQ</sequence>
<keyword evidence="2" id="KW-1185">Reference proteome</keyword>
<dbReference type="EMBL" id="JAMZEB010000002">
    <property type="protein sequence ID" value="MCP2359724.1"/>
    <property type="molecule type" value="Genomic_DNA"/>
</dbReference>
<gene>
    <name evidence="1" type="ORF">HD597_006744</name>
</gene>
<evidence type="ECO:0000313" key="2">
    <source>
        <dbReference type="Proteomes" id="UP001139648"/>
    </source>
</evidence>
<dbReference type="Proteomes" id="UP001139648">
    <property type="component" value="Unassembled WGS sequence"/>
</dbReference>
<accession>A0A9X2K4R9</accession>
<evidence type="ECO:0000313" key="1">
    <source>
        <dbReference type="EMBL" id="MCP2359724.1"/>
    </source>
</evidence>
<dbReference type="RefSeq" id="WP_253747144.1">
    <property type="nucleotide sequence ID" value="NZ_BAABKA010000035.1"/>
</dbReference>
<organism evidence="1 2">
    <name type="scientific">Nonomuraea thailandensis</name>
    <dbReference type="NCBI Taxonomy" id="1188745"/>
    <lineage>
        <taxon>Bacteria</taxon>
        <taxon>Bacillati</taxon>
        <taxon>Actinomycetota</taxon>
        <taxon>Actinomycetes</taxon>
        <taxon>Streptosporangiales</taxon>
        <taxon>Streptosporangiaceae</taxon>
        <taxon>Nonomuraea</taxon>
    </lineage>
</organism>
<proteinExistence type="predicted"/>
<reference evidence="1" key="1">
    <citation type="submission" date="2022-06" db="EMBL/GenBank/DDBJ databases">
        <title>Sequencing the genomes of 1000 actinobacteria strains.</title>
        <authorList>
            <person name="Klenk H.-P."/>
        </authorList>
    </citation>
    <scope>NUCLEOTIDE SEQUENCE</scope>
    <source>
        <strain evidence="1">DSM 46694</strain>
    </source>
</reference>
<dbReference type="AlphaFoldDB" id="A0A9X2K4R9"/>